<dbReference type="Proteomes" id="UP000828251">
    <property type="component" value="Unassembled WGS sequence"/>
</dbReference>
<accession>A0A9D3U7X3</accession>
<evidence type="ECO:0000313" key="3">
    <source>
        <dbReference type="Proteomes" id="UP000828251"/>
    </source>
</evidence>
<proteinExistence type="predicted"/>
<sequence>MATEFEKVSEQEDGMTYMEKVKSSISNFITRVEDIEDSFKKIQSNMMESQDELKEQLREEKLGAIRKALGELSWNKGALKALV</sequence>
<gene>
    <name evidence="2" type="ORF">J1N35_043686</name>
</gene>
<reference evidence="2 3" key="1">
    <citation type="journal article" date="2021" name="Plant Biotechnol. J.">
        <title>Multi-omics assisted identification of the key and species-specific regulatory components of drought-tolerant mechanisms in Gossypium stocksii.</title>
        <authorList>
            <person name="Yu D."/>
            <person name="Ke L."/>
            <person name="Zhang D."/>
            <person name="Wu Y."/>
            <person name="Sun Y."/>
            <person name="Mei J."/>
            <person name="Sun J."/>
            <person name="Sun Y."/>
        </authorList>
    </citation>
    <scope>NUCLEOTIDE SEQUENCE [LARGE SCALE GENOMIC DNA]</scope>
    <source>
        <strain evidence="3">cv. E1</strain>
        <tissue evidence="2">Leaf</tissue>
    </source>
</reference>
<evidence type="ECO:0000313" key="2">
    <source>
        <dbReference type="EMBL" id="KAH1031512.1"/>
    </source>
</evidence>
<name>A0A9D3U7X3_9ROSI</name>
<comment type="caution">
    <text evidence="2">The sequence shown here is derived from an EMBL/GenBank/DDBJ whole genome shotgun (WGS) entry which is preliminary data.</text>
</comment>
<protein>
    <submittedName>
        <fullName evidence="2">Uncharacterized protein</fullName>
    </submittedName>
</protein>
<dbReference type="EMBL" id="JAIQCV010000013">
    <property type="protein sequence ID" value="KAH1031512.1"/>
    <property type="molecule type" value="Genomic_DNA"/>
</dbReference>
<evidence type="ECO:0000256" key="1">
    <source>
        <dbReference type="SAM" id="Coils"/>
    </source>
</evidence>
<feature type="coiled-coil region" evidence="1">
    <location>
        <begin position="32"/>
        <end position="60"/>
    </location>
</feature>
<dbReference type="AlphaFoldDB" id="A0A9D3U7X3"/>
<organism evidence="2 3">
    <name type="scientific">Gossypium stocksii</name>
    <dbReference type="NCBI Taxonomy" id="47602"/>
    <lineage>
        <taxon>Eukaryota</taxon>
        <taxon>Viridiplantae</taxon>
        <taxon>Streptophyta</taxon>
        <taxon>Embryophyta</taxon>
        <taxon>Tracheophyta</taxon>
        <taxon>Spermatophyta</taxon>
        <taxon>Magnoliopsida</taxon>
        <taxon>eudicotyledons</taxon>
        <taxon>Gunneridae</taxon>
        <taxon>Pentapetalae</taxon>
        <taxon>rosids</taxon>
        <taxon>malvids</taxon>
        <taxon>Malvales</taxon>
        <taxon>Malvaceae</taxon>
        <taxon>Malvoideae</taxon>
        <taxon>Gossypium</taxon>
    </lineage>
</organism>
<keyword evidence="1" id="KW-0175">Coiled coil</keyword>
<keyword evidence="3" id="KW-1185">Reference proteome</keyword>